<dbReference type="InterPro" id="IPR052153">
    <property type="entry name" value="DVL/RTFL_small_peptides"/>
</dbReference>
<dbReference type="AlphaFoldDB" id="A0A0E0EQK7"/>
<dbReference type="HOGENOM" id="CLU_1484278_0_0_1"/>
<evidence type="ECO:0000256" key="3">
    <source>
        <dbReference type="ARBA" id="ARBA00022475"/>
    </source>
</evidence>
<dbReference type="Pfam" id="PF08137">
    <property type="entry name" value="DVL"/>
    <property type="match status" value="1"/>
</dbReference>
<proteinExistence type="inferred from homology"/>
<reference evidence="9" key="1">
    <citation type="submission" date="2015-04" db="UniProtKB">
        <authorList>
            <consortium name="EnsemblPlants"/>
        </authorList>
    </citation>
    <scope>IDENTIFICATION</scope>
</reference>
<comment type="subcellular location">
    <subcellularLocation>
        <location evidence="1">Cell membrane</location>
        <topology evidence="1">Single-pass membrane protein</topology>
    </subcellularLocation>
</comment>
<keyword evidence="4" id="KW-0812">Transmembrane</keyword>
<evidence type="ECO:0000256" key="7">
    <source>
        <dbReference type="ARBA" id="ARBA00024340"/>
    </source>
</evidence>
<feature type="region of interest" description="Disordered" evidence="8">
    <location>
        <begin position="1"/>
        <end position="70"/>
    </location>
</feature>
<evidence type="ECO:0000256" key="1">
    <source>
        <dbReference type="ARBA" id="ARBA00004162"/>
    </source>
</evidence>
<keyword evidence="6" id="KW-0472">Membrane</keyword>
<evidence type="ECO:0000313" key="10">
    <source>
        <dbReference type="Proteomes" id="UP000008021"/>
    </source>
</evidence>
<dbReference type="GO" id="GO:0048367">
    <property type="term" value="P:shoot system development"/>
    <property type="evidence" value="ECO:0007669"/>
    <property type="project" value="UniProtKB-ARBA"/>
</dbReference>
<evidence type="ECO:0000313" key="9">
    <source>
        <dbReference type="EnsemblPlants" id="OMERI09G03870.1"/>
    </source>
</evidence>
<comment type="similarity">
    <text evidence="7">Belongs to the DVL/RTFL small polypeptides family.</text>
</comment>
<dbReference type="PANTHER" id="PTHR47855:SF6">
    <property type="entry name" value="ROTUNDIFOLIA LIKE 8"/>
    <property type="match status" value="1"/>
</dbReference>
<keyword evidence="5" id="KW-1133">Transmembrane helix</keyword>
<evidence type="ECO:0000256" key="8">
    <source>
        <dbReference type="SAM" id="MobiDB-lite"/>
    </source>
</evidence>
<evidence type="ECO:0000256" key="5">
    <source>
        <dbReference type="ARBA" id="ARBA00022989"/>
    </source>
</evidence>
<dbReference type="GO" id="GO:0005886">
    <property type="term" value="C:plasma membrane"/>
    <property type="evidence" value="ECO:0007669"/>
    <property type="project" value="UniProtKB-SubCell"/>
</dbReference>
<dbReference type="EnsemblPlants" id="OMERI09G03870.1">
    <property type="protein sequence ID" value="OMERI09G03870.1"/>
    <property type="gene ID" value="OMERI09G03870"/>
</dbReference>
<organism evidence="9">
    <name type="scientific">Oryza meridionalis</name>
    <dbReference type="NCBI Taxonomy" id="40149"/>
    <lineage>
        <taxon>Eukaryota</taxon>
        <taxon>Viridiplantae</taxon>
        <taxon>Streptophyta</taxon>
        <taxon>Embryophyta</taxon>
        <taxon>Tracheophyta</taxon>
        <taxon>Spermatophyta</taxon>
        <taxon>Magnoliopsida</taxon>
        <taxon>Liliopsida</taxon>
        <taxon>Poales</taxon>
        <taxon>Poaceae</taxon>
        <taxon>BOP clade</taxon>
        <taxon>Oryzoideae</taxon>
        <taxon>Oryzeae</taxon>
        <taxon>Oryzinae</taxon>
        <taxon>Oryza</taxon>
    </lineage>
</organism>
<dbReference type="InterPro" id="IPR012552">
    <property type="entry name" value="DVL"/>
</dbReference>
<protein>
    <submittedName>
        <fullName evidence="9">Uncharacterized protein</fullName>
    </submittedName>
</protein>
<sequence length="182" mass="21743">MRKDNAPDCCLTGLRTGRRGRGRNERQPQHDDLMRHMTTDDDDDDHHHRPRDLQRDRSRRTTDGRGSRWLGRRQQEEVIVAAALMRREETKSKTATTRRQPTNDGRMRRWLAGGERRLRACDDWIWWLGNNFKGLKSRAKIMKMRMGAQDMKLKGLKRALKEQKARLYIIRRCVAMLIRWHD</sequence>
<dbReference type="Proteomes" id="UP000008021">
    <property type="component" value="Chromosome 9"/>
</dbReference>
<accession>A0A0E0EQK7</accession>
<evidence type="ECO:0000256" key="2">
    <source>
        <dbReference type="ARBA" id="ARBA00022473"/>
    </source>
</evidence>
<name>A0A0E0EQK7_9ORYZ</name>
<reference evidence="9" key="2">
    <citation type="submission" date="2018-05" db="EMBL/GenBank/DDBJ databases">
        <title>OmerRS3 (Oryza meridionalis Reference Sequence Version 3).</title>
        <authorList>
            <person name="Zhang J."/>
            <person name="Kudrna D."/>
            <person name="Lee S."/>
            <person name="Talag J."/>
            <person name="Welchert J."/>
            <person name="Wing R.A."/>
        </authorList>
    </citation>
    <scope>NUCLEOTIDE SEQUENCE [LARGE SCALE GENOMIC DNA]</scope>
    <source>
        <strain evidence="9">cv. OR44</strain>
    </source>
</reference>
<keyword evidence="3" id="KW-1003">Cell membrane</keyword>
<keyword evidence="2" id="KW-0217">Developmental protein</keyword>
<dbReference type="GO" id="GO:0008285">
    <property type="term" value="P:negative regulation of cell population proliferation"/>
    <property type="evidence" value="ECO:0007669"/>
    <property type="project" value="InterPro"/>
</dbReference>
<keyword evidence="10" id="KW-1185">Reference proteome</keyword>
<evidence type="ECO:0000256" key="4">
    <source>
        <dbReference type="ARBA" id="ARBA00022692"/>
    </source>
</evidence>
<dbReference type="Gramene" id="OMERI09G03870.1">
    <property type="protein sequence ID" value="OMERI09G03870.1"/>
    <property type="gene ID" value="OMERI09G03870"/>
</dbReference>
<evidence type="ECO:0000256" key="6">
    <source>
        <dbReference type="ARBA" id="ARBA00023136"/>
    </source>
</evidence>
<feature type="compositionally biased region" description="Basic and acidic residues" evidence="8">
    <location>
        <begin position="22"/>
        <end position="66"/>
    </location>
</feature>
<dbReference type="PANTHER" id="PTHR47855">
    <property type="entry name" value="OS01G0525701 PROTEIN"/>
    <property type="match status" value="1"/>
</dbReference>